<dbReference type="RefSeq" id="XP_056521394.1">
    <property type="nucleotide sequence ID" value="XM_056667798.1"/>
</dbReference>
<organism evidence="2 3">
    <name type="scientific">Penicillium bovifimosum</name>
    <dbReference type="NCBI Taxonomy" id="126998"/>
    <lineage>
        <taxon>Eukaryota</taxon>
        <taxon>Fungi</taxon>
        <taxon>Dikarya</taxon>
        <taxon>Ascomycota</taxon>
        <taxon>Pezizomycotina</taxon>
        <taxon>Eurotiomycetes</taxon>
        <taxon>Eurotiomycetidae</taxon>
        <taxon>Eurotiales</taxon>
        <taxon>Aspergillaceae</taxon>
        <taxon>Penicillium</taxon>
    </lineage>
</organism>
<gene>
    <name evidence="2" type="ORF">N7515_007054</name>
</gene>
<evidence type="ECO:0000313" key="3">
    <source>
        <dbReference type="Proteomes" id="UP001149079"/>
    </source>
</evidence>
<sequence length="350" mass="39930">MSHHPDVPTSEELQEYYEGVQAPWPNSQTSPFMAVNHPYCTEPLVPPSVLTPISLPDSSFRPSPALSHHAHDYRQDYQYTLNDPISAPQGLGISAPFPSNFPQTSAPNAAYMYAPAPTDLPHSMIQTPAQSPSAPPPSKRVRRTSHTPSRDQQCFNPINIAPNPEGIMRMEHDRRVSQISQPSQPSPPVYTRPRAPGRGRRDPEAETEDAFVEELRMERVSWKNVRAEFIKRFQKDASEARLQMRFLRRKRERMARWEDSDVELLIHAVGIWERDKFQFLSDKIKELGATRLYSADQCRTQLRLLEEKEQQRSVGSPSAMSDPAPTTPIVSRKRARAQSLELECHNEEDF</sequence>
<feature type="region of interest" description="Disordered" evidence="1">
    <location>
        <begin position="307"/>
        <end position="336"/>
    </location>
</feature>
<keyword evidence="3" id="KW-1185">Reference proteome</keyword>
<evidence type="ECO:0000256" key="1">
    <source>
        <dbReference type="SAM" id="MobiDB-lite"/>
    </source>
</evidence>
<dbReference type="GeneID" id="81406968"/>
<evidence type="ECO:0008006" key="4">
    <source>
        <dbReference type="Google" id="ProtNLM"/>
    </source>
</evidence>
<name>A0A9W9L1R4_9EURO</name>
<protein>
    <recommendedName>
        <fullName evidence="4">Myb-like domain-containing protein</fullName>
    </recommendedName>
</protein>
<reference evidence="2" key="2">
    <citation type="journal article" date="2023" name="IMA Fungus">
        <title>Comparative genomic study of the Penicillium genus elucidates a diverse pangenome and 15 lateral gene transfer events.</title>
        <authorList>
            <person name="Petersen C."/>
            <person name="Sorensen T."/>
            <person name="Nielsen M.R."/>
            <person name="Sondergaard T.E."/>
            <person name="Sorensen J.L."/>
            <person name="Fitzpatrick D.A."/>
            <person name="Frisvad J.C."/>
            <person name="Nielsen K.L."/>
        </authorList>
    </citation>
    <scope>NUCLEOTIDE SEQUENCE</scope>
    <source>
        <strain evidence="2">IBT 22155</strain>
    </source>
</reference>
<comment type="caution">
    <text evidence="2">The sequence shown here is derived from an EMBL/GenBank/DDBJ whole genome shotgun (WGS) entry which is preliminary data.</text>
</comment>
<accession>A0A9W9L1R4</accession>
<dbReference type="AlphaFoldDB" id="A0A9W9L1R4"/>
<reference evidence="2" key="1">
    <citation type="submission" date="2022-11" db="EMBL/GenBank/DDBJ databases">
        <authorList>
            <person name="Petersen C."/>
        </authorList>
    </citation>
    <scope>NUCLEOTIDE SEQUENCE</scope>
    <source>
        <strain evidence="2">IBT 22155</strain>
    </source>
</reference>
<dbReference type="EMBL" id="JAPQKL010000005">
    <property type="protein sequence ID" value="KAJ5131015.1"/>
    <property type="molecule type" value="Genomic_DNA"/>
</dbReference>
<dbReference type="OrthoDB" id="5421421at2759"/>
<feature type="region of interest" description="Disordered" evidence="1">
    <location>
        <begin position="120"/>
        <end position="208"/>
    </location>
</feature>
<feature type="compositionally biased region" description="Polar residues" evidence="1">
    <location>
        <begin position="146"/>
        <end position="156"/>
    </location>
</feature>
<proteinExistence type="predicted"/>
<evidence type="ECO:0000313" key="2">
    <source>
        <dbReference type="EMBL" id="KAJ5131015.1"/>
    </source>
</evidence>
<dbReference type="Proteomes" id="UP001149079">
    <property type="component" value="Unassembled WGS sequence"/>
</dbReference>